<dbReference type="Proteomes" id="UP000239203">
    <property type="component" value="Unassembled WGS sequence"/>
</dbReference>
<proteinExistence type="predicted"/>
<comment type="caution">
    <text evidence="3">The sequence shown here is derived from an EMBL/GenBank/DDBJ whole genome shotgun (WGS) entry which is preliminary data.</text>
</comment>
<dbReference type="Gene3D" id="3.30.565.10">
    <property type="entry name" value="Histidine kinase-like ATPase, C-terminal domain"/>
    <property type="match status" value="1"/>
</dbReference>
<dbReference type="PANTHER" id="PTHR35526">
    <property type="entry name" value="ANTI-SIGMA-F FACTOR RSBW-RELATED"/>
    <property type="match status" value="1"/>
</dbReference>
<name>A0A2S6H1G3_9PSEU</name>
<keyword evidence="3" id="KW-0808">Transferase</keyword>
<organism evidence="3 4">
    <name type="scientific">Actinokineospora auranticolor</name>
    <dbReference type="NCBI Taxonomy" id="155976"/>
    <lineage>
        <taxon>Bacteria</taxon>
        <taxon>Bacillati</taxon>
        <taxon>Actinomycetota</taxon>
        <taxon>Actinomycetes</taxon>
        <taxon>Pseudonocardiales</taxon>
        <taxon>Pseudonocardiaceae</taxon>
        <taxon>Actinokineospora</taxon>
    </lineage>
</organism>
<dbReference type="SUPFAM" id="SSF55874">
    <property type="entry name" value="ATPase domain of HSP90 chaperone/DNA topoisomerase II/histidine kinase"/>
    <property type="match status" value="1"/>
</dbReference>
<keyword evidence="3" id="KW-0418">Kinase</keyword>
<protein>
    <submittedName>
        <fullName evidence="3">Anti-sigma regulatory factor (Ser/Thr protein kinase)</fullName>
    </submittedName>
</protein>
<keyword evidence="1" id="KW-0723">Serine/threonine-protein kinase</keyword>
<reference evidence="3 4" key="1">
    <citation type="submission" date="2018-02" db="EMBL/GenBank/DDBJ databases">
        <title>Genomic Encyclopedia of Archaeal and Bacterial Type Strains, Phase II (KMG-II): from individual species to whole genera.</title>
        <authorList>
            <person name="Goeker M."/>
        </authorList>
    </citation>
    <scope>NUCLEOTIDE SEQUENCE [LARGE SCALE GENOMIC DNA]</scope>
    <source>
        <strain evidence="3 4">YU 961-1</strain>
    </source>
</reference>
<evidence type="ECO:0000259" key="2">
    <source>
        <dbReference type="Pfam" id="PF13581"/>
    </source>
</evidence>
<dbReference type="InterPro" id="IPR003594">
    <property type="entry name" value="HATPase_dom"/>
</dbReference>
<dbReference type="PANTHER" id="PTHR35526:SF3">
    <property type="entry name" value="ANTI-SIGMA-F FACTOR RSBW"/>
    <property type="match status" value="1"/>
</dbReference>
<evidence type="ECO:0000256" key="1">
    <source>
        <dbReference type="ARBA" id="ARBA00022527"/>
    </source>
</evidence>
<gene>
    <name evidence="3" type="ORF">CLV40_101445</name>
</gene>
<dbReference type="InterPro" id="IPR036890">
    <property type="entry name" value="HATPase_C_sf"/>
</dbReference>
<dbReference type="RefSeq" id="WP_181043274.1">
    <property type="nucleotide sequence ID" value="NZ_CP154825.1"/>
</dbReference>
<feature type="domain" description="Histidine kinase/HSP90-like ATPase" evidence="2">
    <location>
        <begin position="16"/>
        <end position="137"/>
    </location>
</feature>
<dbReference type="InterPro" id="IPR050267">
    <property type="entry name" value="Anti-sigma-factor_SerPK"/>
</dbReference>
<accession>A0A2S6H1G3</accession>
<keyword evidence="4" id="KW-1185">Reference proteome</keyword>
<sequence>MTAEPDTRPLRLEIGARAADVVVIRMALRAWLSARGVPAADTEEIILGVDEVVANCVEHAYRDLPPGAVHLTARLRPAEGSIRITVADDGHWREPVAPHQVHGISIGGRGLTILRAVCHHHTITRGTPDAPGTVVTADFTRAFTR</sequence>
<evidence type="ECO:0000313" key="4">
    <source>
        <dbReference type="Proteomes" id="UP000239203"/>
    </source>
</evidence>
<dbReference type="EMBL" id="PTIX01000001">
    <property type="protein sequence ID" value="PPK71256.1"/>
    <property type="molecule type" value="Genomic_DNA"/>
</dbReference>
<dbReference type="Pfam" id="PF13581">
    <property type="entry name" value="HATPase_c_2"/>
    <property type="match status" value="1"/>
</dbReference>
<dbReference type="CDD" id="cd16936">
    <property type="entry name" value="HATPase_RsbW-like"/>
    <property type="match status" value="1"/>
</dbReference>
<dbReference type="GO" id="GO:0004674">
    <property type="term" value="F:protein serine/threonine kinase activity"/>
    <property type="evidence" value="ECO:0007669"/>
    <property type="project" value="UniProtKB-KW"/>
</dbReference>
<dbReference type="AlphaFoldDB" id="A0A2S6H1G3"/>
<evidence type="ECO:0000313" key="3">
    <source>
        <dbReference type="EMBL" id="PPK71256.1"/>
    </source>
</evidence>